<name>A0ABX8A228_9BRAD</name>
<feature type="short sequence motif" description="Nudix box" evidence="3">
    <location>
        <begin position="47"/>
        <end position="68"/>
    </location>
</feature>
<evidence type="ECO:0000313" key="6">
    <source>
        <dbReference type="Proteomes" id="UP000682843"/>
    </source>
</evidence>
<dbReference type="PANTHER" id="PTHR11839">
    <property type="entry name" value="UDP/ADP-SUGAR PYROPHOSPHATASE"/>
    <property type="match status" value="1"/>
</dbReference>
<dbReference type="Pfam" id="PF00293">
    <property type="entry name" value="NUDIX"/>
    <property type="match status" value="2"/>
</dbReference>
<evidence type="ECO:0000313" key="5">
    <source>
        <dbReference type="EMBL" id="QUS37514.1"/>
    </source>
</evidence>
<comment type="function">
    <text evidence="3">Accelerates the degradation of transcripts by removing pyrophosphate from the 5'-end of triphosphorylated RNA, leading to a more labile monophosphorylated state that can stimulate subsequent ribonuclease cleavage.</text>
</comment>
<accession>A0ABX8A228</accession>
<dbReference type="Proteomes" id="UP000682843">
    <property type="component" value="Chromosome"/>
</dbReference>
<dbReference type="InterPro" id="IPR015797">
    <property type="entry name" value="NUDIX_hydrolase-like_dom_sf"/>
</dbReference>
<comment type="cofactor">
    <cofactor evidence="1">
        <name>Mg(2+)</name>
        <dbReference type="ChEBI" id="CHEBI:18420"/>
    </cofactor>
</comment>
<feature type="domain" description="Nudix hydrolase" evidence="4">
    <location>
        <begin position="8"/>
        <end position="159"/>
    </location>
</feature>
<protein>
    <recommendedName>
        <fullName evidence="3">RNA pyrophosphohydrolase</fullName>
        <ecNumber evidence="3">3.6.1.-</ecNumber>
    </recommendedName>
    <alternativeName>
        <fullName evidence="3">(Di)nucleoside polyphosphate hydrolase</fullName>
    </alternativeName>
</protein>
<dbReference type="PROSITE" id="PS51462">
    <property type="entry name" value="NUDIX"/>
    <property type="match status" value="2"/>
</dbReference>
<dbReference type="CDD" id="cd03671">
    <property type="entry name" value="NUDIX_Ap4A_hydrolase_plant_like"/>
    <property type="match status" value="2"/>
</dbReference>
<dbReference type="EMBL" id="CP036498">
    <property type="protein sequence ID" value="QUS37514.1"/>
    <property type="molecule type" value="Genomic_DNA"/>
</dbReference>
<dbReference type="InterPro" id="IPR000086">
    <property type="entry name" value="NUDIX_hydrolase_dom"/>
</dbReference>
<keyword evidence="6" id="KW-1185">Reference proteome</keyword>
<dbReference type="PROSITE" id="PS00893">
    <property type="entry name" value="NUDIX_BOX"/>
    <property type="match status" value="1"/>
</dbReference>
<dbReference type="HAMAP" id="MF_00298">
    <property type="entry name" value="Nudix_RppH"/>
    <property type="match status" value="1"/>
</dbReference>
<evidence type="ECO:0000256" key="1">
    <source>
        <dbReference type="ARBA" id="ARBA00001946"/>
    </source>
</evidence>
<proteinExistence type="inferred from homology"/>
<dbReference type="PANTHER" id="PTHR11839:SF22">
    <property type="entry name" value="NUDIX HYDROLASE 26, CHLOROPLASTIC"/>
    <property type="match status" value="1"/>
</dbReference>
<dbReference type="NCBIfam" id="NF001938">
    <property type="entry name" value="PRK00714.1-5"/>
    <property type="match status" value="2"/>
</dbReference>
<evidence type="ECO:0000256" key="2">
    <source>
        <dbReference type="ARBA" id="ARBA00022801"/>
    </source>
</evidence>
<feature type="domain" description="Nudix hydrolase" evidence="4">
    <location>
        <begin position="174"/>
        <end position="326"/>
    </location>
</feature>
<comment type="cofactor">
    <cofactor evidence="3">
        <name>a divalent metal cation</name>
        <dbReference type="ChEBI" id="CHEBI:60240"/>
    </cofactor>
</comment>
<sequence length="334" mass="38749">MTRYEDLPYRTCVGIMLLNQQGHVFIGRRAGGIEHVDETHVWQMPQGGVDPGEDTWEAAKRELYEETSVKSVEKLGEVPEWLIYDIPRTVAGRAWKGRYRGQRQRWFAIRFTGDDKEINVQHPPEGHKAEFVNWRWEPMKNLPELIVPFKRPVYERVVKEFAGLAGEAVSDTRPYRPNVGIALFNHEGKVLIGRRFKDDGPEIVLPGLEWQMPQGGVDPEEDPRVAMMRELWEETGVTHADYLGETGWMTYDFIRHDDPTHRFAAFRGQRQKWFALKFTGDDAEVDPLTPRNGQPAEFDAWRWERLDRVADLVVPFRREVYRAVATEFAPFAAA</sequence>
<comment type="similarity">
    <text evidence="3">Belongs to the Nudix hydrolase family. RppH subfamily.</text>
</comment>
<dbReference type="SUPFAM" id="SSF55811">
    <property type="entry name" value="Nudix"/>
    <property type="match status" value="2"/>
</dbReference>
<evidence type="ECO:0000259" key="4">
    <source>
        <dbReference type="PROSITE" id="PS51462"/>
    </source>
</evidence>
<organism evidence="5 6">
    <name type="scientific">Tardiphaga alba</name>
    <dbReference type="NCBI Taxonomy" id="340268"/>
    <lineage>
        <taxon>Bacteria</taxon>
        <taxon>Pseudomonadati</taxon>
        <taxon>Pseudomonadota</taxon>
        <taxon>Alphaproteobacteria</taxon>
        <taxon>Hyphomicrobiales</taxon>
        <taxon>Nitrobacteraceae</taxon>
        <taxon>Tardiphaga</taxon>
    </lineage>
</organism>
<evidence type="ECO:0000256" key="3">
    <source>
        <dbReference type="HAMAP-Rule" id="MF_00298"/>
    </source>
</evidence>
<dbReference type="InterPro" id="IPR022927">
    <property type="entry name" value="RppH"/>
</dbReference>
<dbReference type="GO" id="GO:0016787">
    <property type="term" value="F:hydrolase activity"/>
    <property type="evidence" value="ECO:0007669"/>
    <property type="project" value="UniProtKB-KW"/>
</dbReference>
<reference evidence="5 6" key="1">
    <citation type="submission" date="2019-02" db="EMBL/GenBank/DDBJ databases">
        <title>Emended description of the genus Rhodopseudomonas and description of Rhodopseudomonas albus sp. nov., a non-phototrophic, heavy-metal-tolerant bacterium isolated from garden soil.</title>
        <authorList>
            <person name="Bao Z."/>
            <person name="Cao W.W."/>
            <person name="Sato Y."/>
            <person name="Nishizawa T."/>
            <person name="Zhao J."/>
            <person name="Guo Y."/>
            <person name="Ohta H."/>
        </authorList>
    </citation>
    <scope>NUCLEOTIDE SEQUENCE [LARGE SCALE GENOMIC DNA]</scope>
    <source>
        <strain evidence="5 6">SK50-23</strain>
    </source>
</reference>
<keyword evidence="2 3" id="KW-0378">Hydrolase</keyword>
<dbReference type="InterPro" id="IPR020084">
    <property type="entry name" value="NUDIX_hydrolase_CS"/>
</dbReference>
<dbReference type="Gene3D" id="3.90.79.10">
    <property type="entry name" value="Nucleoside Triphosphate Pyrophosphohydrolase"/>
    <property type="match status" value="2"/>
</dbReference>
<gene>
    <name evidence="3" type="primary">rppH</name>
    <name evidence="3" type="synonym">nudH</name>
    <name evidence="5" type="ORF">RPMA_00490</name>
</gene>
<dbReference type="EC" id="3.6.1.-" evidence="3"/>